<feature type="compositionally biased region" description="Basic and acidic residues" evidence="1">
    <location>
        <begin position="75"/>
        <end position="91"/>
    </location>
</feature>
<reference evidence="2" key="1">
    <citation type="submission" date="2021-03" db="EMBL/GenBank/DDBJ databases">
        <authorList>
            <person name="Tran Van P."/>
        </authorList>
    </citation>
    <scope>NUCLEOTIDE SEQUENCE</scope>
</reference>
<proteinExistence type="predicted"/>
<feature type="compositionally biased region" description="Polar residues" evidence="1">
    <location>
        <begin position="14"/>
        <end position="47"/>
    </location>
</feature>
<organism evidence="2 3">
    <name type="scientific">Timema podura</name>
    <name type="common">Walking stick</name>
    <dbReference type="NCBI Taxonomy" id="61482"/>
    <lineage>
        <taxon>Eukaryota</taxon>
        <taxon>Metazoa</taxon>
        <taxon>Ecdysozoa</taxon>
        <taxon>Arthropoda</taxon>
        <taxon>Hexapoda</taxon>
        <taxon>Insecta</taxon>
        <taxon>Pterygota</taxon>
        <taxon>Neoptera</taxon>
        <taxon>Polyneoptera</taxon>
        <taxon>Phasmatodea</taxon>
        <taxon>Timematodea</taxon>
        <taxon>Timematoidea</taxon>
        <taxon>Timematidae</taxon>
        <taxon>Timema</taxon>
    </lineage>
</organism>
<comment type="caution">
    <text evidence="2">The sequence shown here is derived from an EMBL/GenBank/DDBJ whole genome shotgun (WGS) entry which is preliminary data.</text>
</comment>
<protein>
    <submittedName>
        <fullName evidence="2">Uncharacterized protein</fullName>
    </submittedName>
</protein>
<accession>A0ABN7NJE9</accession>
<sequence>MFQEIKNLYKTSKDNQNFFMPSSDSKEITATSKDSETNTSKKANGSRNGDDVTVAKKPMLTAKDSKTSKTFNNDMEVHSKSNTSTDDKVRY</sequence>
<dbReference type="EMBL" id="CAJPIN010001978">
    <property type="protein sequence ID" value="CAG2055014.1"/>
    <property type="molecule type" value="Genomic_DNA"/>
</dbReference>
<evidence type="ECO:0000313" key="2">
    <source>
        <dbReference type="EMBL" id="CAG2055014.1"/>
    </source>
</evidence>
<keyword evidence="3" id="KW-1185">Reference proteome</keyword>
<evidence type="ECO:0000256" key="1">
    <source>
        <dbReference type="SAM" id="MobiDB-lite"/>
    </source>
</evidence>
<dbReference type="Proteomes" id="UP001153148">
    <property type="component" value="Unassembled WGS sequence"/>
</dbReference>
<evidence type="ECO:0000313" key="3">
    <source>
        <dbReference type="Proteomes" id="UP001153148"/>
    </source>
</evidence>
<name>A0ABN7NJE9_TIMPD</name>
<gene>
    <name evidence="2" type="ORF">TPAB3V08_LOCUS2028</name>
</gene>
<feature type="region of interest" description="Disordered" evidence="1">
    <location>
        <begin position="11"/>
        <end position="91"/>
    </location>
</feature>